<dbReference type="EMBL" id="BAAAHD010000120">
    <property type="protein sequence ID" value="GAA0601896.1"/>
    <property type="molecule type" value="Genomic_DNA"/>
</dbReference>
<evidence type="ECO:0000256" key="1">
    <source>
        <dbReference type="PROSITE-ProRule" id="PRU01251"/>
    </source>
</evidence>
<dbReference type="EMBL" id="JACHMV010000001">
    <property type="protein sequence ID" value="MBB4778245.1"/>
    <property type="molecule type" value="Genomic_DNA"/>
</dbReference>
<organism evidence="4 5">
    <name type="scientific">Actinomadura livida</name>
    <dbReference type="NCBI Taxonomy" id="79909"/>
    <lineage>
        <taxon>Bacteria</taxon>
        <taxon>Bacillati</taxon>
        <taxon>Actinomycetota</taxon>
        <taxon>Actinomycetes</taxon>
        <taxon>Streptosporangiales</taxon>
        <taxon>Thermomonosporaceae</taxon>
        <taxon>Actinomadura</taxon>
    </lineage>
</organism>
<dbReference type="Pfam" id="PF02861">
    <property type="entry name" value="Clp_N"/>
    <property type="match status" value="1"/>
</dbReference>
<dbReference type="RefSeq" id="WP_184889169.1">
    <property type="nucleotide sequence ID" value="NZ_BAAAHD010000120.1"/>
</dbReference>
<gene>
    <name evidence="4" type="ORF">F4557_006663</name>
    <name evidence="3" type="ORF">GCM10009546_74090</name>
</gene>
<evidence type="ECO:0000313" key="5">
    <source>
        <dbReference type="Proteomes" id="UP000549343"/>
    </source>
</evidence>
<dbReference type="InterPro" id="IPR036628">
    <property type="entry name" value="Clp_N_dom_sf"/>
</dbReference>
<name>A0A7W7IJQ6_9ACTN</name>
<dbReference type="PROSITE" id="PS51903">
    <property type="entry name" value="CLP_R"/>
    <property type="match status" value="1"/>
</dbReference>
<sequence>MPMVEPVSGLFRVLLYRAYRRACRAGVDEVGTELVLDSAAISVTTSDGRPLLRPLVDNVGWRGETAQTDPPPPSTEWESVFGREVAYQAAVLLGEVASSGGLDLRRKGRAVPVFSPAVRYAVHDAIASAADEEHGYAELHHLVTALLKLPGPAAESLTHWVPEEDLQRIELGQDLRREDNRQTSWTVGVLQLSGQVPGSGSRASRWFWRTAAWWFVRQFQRPFRRYGARYGHPLLSSIEGDAVSKALQTGHGVVTAAHVLLSVIDLYWQLDQADTQLRDKVARWNQAGLILAAHGIRPGPDAWAAAVRLEPTPDDAEHDLTGLPTEGWPPLPSAPVSEPVPGRTALSALRLASLSAHRLGHPFAGTTHLLAELLADPAGPAARLLRELGADPAVLHSEAVQRLEAAAPGTSGDQS</sequence>
<dbReference type="Gene3D" id="1.10.1780.10">
    <property type="entry name" value="Clp, N-terminal domain"/>
    <property type="match status" value="1"/>
</dbReference>
<accession>A0A7W7IJQ6</accession>
<keyword evidence="6" id="KW-1185">Reference proteome</keyword>
<protein>
    <recommendedName>
        <fullName evidence="2">Clp R domain-containing protein</fullName>
    </recommendedName>
</protein>
<reference evidence="4 5" key="2">
    <citation type="submission" date="2020-08" db="EMBL/GenBank/DDBJ databases">
        <title>Sequencing the genomes of 1000 actinobacteria strains.</title>
        <authorList>
            <person name="Klenk H.-P."/>
        </authorList>
    </citation>
    <scope>NUCLEOTIDE SEQUENCE [LARGE SCALE GENOMIC DNA]</scope>
    <source>
        <strain evidence="4 5">DSM 44772</strain>
    </source>
</reference>
<dbReference type="SUPFAM" id="SSF81923">
    <property type="entry name" value="Double Clp-N motif"/>
    <property type="match status" value="1"/>
</dbReference>
<dbReference type="Proteomes" id="UP001501427">
    <property type="component" value="Unassembled WGS sequence"/>
</dbReference>
<evidence type="ECO:0000313" key="6">
    <source>
        <dbReference type="Proteomes" id="UP001501427"/>
    </source>
</evidence>
<evidence type="ECO:0000259" key="2">
    <source>
        <dbReference type="PROSITE" id="PS51903"/>
    </source>
</evidence>
<proteinExistence type="predicted"/>
<keyword evidence="1" id="KW-0677">Repeat</keyword>
<dbReference type="InterPro" id="IPR004176">
    <property type="entry name" value="Clp_R_N"/>
</dbReference>
<evidence type="ECO:0000313" key="4">
    <source>
        <dbReference type="EMBL" id="MBB4778245.1"/>
    </source>
</evidence>
<comment type="caution">
    <text evidence="4">The sequence shown here is derived from an EMBL/GenBank/DDBJ whole genome shotgun (WGS) entry which is preliminary data.</text>
</comment>
<feature type="domain" description="Clp R" evidence="2">
    <location>
        <begin position="336"/>
        <end position="415"/>
    </location>
</feature>
<reference evidence="3" key="3">
    <citation type="submission" date="2023-12" db="EMBL/GenBank/DDBJ databases">
        <authorList>
            <person name="Sun Q."/>
            <person name="Inoue M."/>
        </authorList>
    </citation>
    <scope>NUCLEOTIDE SEQUENCE</scope>
    <source>
        <strain evidence="3">JCM 10667</strain>
    </source>
</reference>
<dbReference type="Proteomes" id="UP000549343">
    <property type="component" value="Unassembled WGS sequence"/>
</dbReference>
<dbReference type="AlphaFoldDB" id="A0A7W7IJQ6"/>
<evidence type="ECO:0000313" key="3">
    <source>
        <dbReference type="EMBL" id="GAA0601896.1"/>
    </source>
</evidence>
<reference evidence="3 6" key="1">
    <citation type="journal article" date="2019" name="Int. J. Syst. Evol. Microbiol.">
        <title>The Global Catalogue of Microorganisms (GCM) 10K type strain sequencing project: providing services to taxonomists for standard genome sequencing and annotation.</title>
        <authorList>
            <consortium name="The Broad Institute Genomics Platform"/>
            <consortium name="The Broad Institute Genome Sequencing Center for Infectious Disease"/>
            <person name="Wu L."/>
            <person name="Ma J."/>
        </authorList>
    </citation>
    <scope>NUCLEOTIDE SEQUENCE [LARGE SCALE GENOMIC DNA]</scope>
    <source>
        <strain evidence="3 6">JCM 10667</strain>
    </source>
</reference>